<reference evidence="3 4" key="1">
    <citation type="journal article" date="2015" name="Fungal Genet. Biol.">
        <title>Evolution of novel wood decay mechanisms in Agaricales revealed by the genome sequences of Fistulina hepatica and Cylindrobasidium torrendii.</title>
        <authorList>
            <person name="Floudas D."/>
            <person name="Held B.W."/>
            <person name="Riley R."/>
            <person name="Nagy L.G."/>
            <person name="Koehler G."/>
            <person name="Ransdell A.S."/>
            <person name="Younus H."/>
            <person name="Chow J."/>
            <person name="Chiniquy J."/>
            <person name="Lipzen A."/>
            <person name="Tritt A."/>
            <person name="Sun H."/>
            <person name="Haridas S."/>
            <person name="LaButti K."/>
            <person name="Ohm R.A."/>
            <person name="Kues U."/>
            <person name="Blanchette R.A."/>
            <person name="Grigoriev I.V."/>
            <person name="Minto R.E."/>
            <person name="Hibbett D.S."/>
        </authorList>
    </citation>
    <scope>NUCLEOTIDE SEQUENCE [LARGE SCALE GENOMIC DNA]</scope>
    <source>
        <strain evidence="3 4">FP15055 ss-10</strain>
    </source>
</reference>
<keyword evidence="1" id="KW-1133">Transmembrane helix</keyword>
<keyword evidence="1" id="KW-0812">Transmembrane</keyword>
<dbReference type="Proteomes" id="UP000054007">
    <property type="component" value="Unassembled WGS sequence"/>
</dbReference>
<keyword evidence="4" id="KW-1185">Reference proteome</keyword>
<sequence>MWSFEFRGFRIGVFLLSSTAAEYSQGAAKPIVETTRSQLDAIRCFNQALDRGQVSIARPVFPRRYLITIVVLSIFACYYIVFAMNICS</sequence>
<keyword evidence="2" id="KW-0732">Signal</keyword>
<dbReference type="AlphaFoldDB" id="A0A0D7ART7"/>
<feature type="transmembrane region" description="Helical" evidence="1">
    <location>
        <begin position="65"/>
        <end position="87"/>
    </location>
</feature>
<evidence type="ECO:0000313" key="4">
    <source>
        <dbReference type="Proteomes" id="UP000054007"/>
    </source>
</evidence>
<keyword evidence="1" id="KW-0472">Membrane</keyword>
<organism evidence="3 4">
    <name type="scientific">Cylindrobasidium torrendii FP15055 ss-10</name>
    <dbReference type="NCBI Taxonomy" id="1314674"/>
    <lineage>
        <taxon>Eukaryota</taxon>
        <taxon>Fungi</taxon>
        <taxon>Dikarya</taxon>
        <taxon>Basidiomycota</taxon>
        <taxon>Agaricomycotina</taxon>
        <taxon>Agaricomycetes</taxon>
        <taxon>Agaricomycetidae</taxon>
        <taxon>Agaricales</taxon>
        <taxon>Marasmiineae</taxon>
        <taxon>Physalacriaceae</taxon>
        <taxon>Cylindrobasidium</taxon>
    </lineage>
</organism>
<accession>A0A0D7ART7</accession>
<gene>
    <name evidence="3" type="ORF">CYLTODRAFT_460500</name>
</gene>
<dbReference type="EMBL" id="KN881331">
    <property type="protein sequence ID" value="KIY60715.1"/>
    <property type="molecule type" value="Genomic_DNA"/>
</dbReference>
<evidence type="ECO:0000256" key="2">
    <source>
        <dbReference type="SAM" id="SignalP"/>
    </source>
</evidence>
<evidence type="ECO:0000313" key="3">
    <source>
        <dbReference type="EMBL" id="KIY60715.1"/>
    </source>
</evidence>
<proteinExistence type="predicted"/>
<feature type="chain" id="PRO_5002316707" evidence="2">
    <location>
        <begin position="22"/>
        <end position="88"/>
    </location>
</feature>
<evidence type="ECO:0000256" key="1">
    <source>
        <dbReference type="SAM" id="Phobius"/>
    </source>
</evidence>
<protein>
    <submittedName>
        <fullName evidence="3">Uncharacterized protein</fullName>
    </submittedName>
</protein>
<name>A0A0D7ART7_9AGAR</name>
<feature type="signal peptide" evidence="2">
    <location>
        <begin position="1"/>
        <end position="21"/>
    </location>
</feature>